<protein>
    <recommendedName>
        <fullName evidence="3">F-box domain-containing protein</fullName>
    </recommendedName>
</protein>
<keyword evidence="2" id="KW-1185">Reference proteome</keyword>
<dbReference type="HOGENOM" id="CLU_1595215_0_0_1"/>
<sequence length="182" mass="20413">MDNKSVWDAFGMYGLKFCNVHHLTFDATSFSVSQINGTAFCQGFPNTRYAALHSNSLPFFFTTIPMWLQAPIDKWASLETLTILDSGIHTKGFVPLLQWLELRQVFDFPKLHIKLTGDPLSPLDATELSILYSKLKNLCALELDCLPLSPAAHLTRTTGPPHLILPAIEPDLVNDIFWVPTK</sequence>
<reference evidence="1 2" key="1">
    <citation type="submission" date="2014-04" db="EMBL/GenBank/DDBJ databases">
        <authorList>
            <consortium name="DOE Joint Genome Institute"/>
            <person name="Kuo A."/>
            <person name="Kohler A."/>
            <person name="Costa M.D."/>
            <person name="Nagy L.G."/>
            <person name="Floudas D."/>
            <person name="Copeland A."/>
            <person name="Barry K.W."/>
            <person name="Cichocki N."/>
            <person name="Veneault-Fourrey C."/>
            <person name="LaButti K."/>
            <person name="Lindquist E.A."/>
            <person name="Lipzen A."/>
            <person name="Lundell T."/>
            <person name="Morin E."/>
            <person name="Murat C."/>
            <person name="Sun H."/>
            <person name="Tunlid A."/>
            <person name="Henrissat B."/>
            <person name="Grigoriev I.V."/>
            <person name="Hibbett D.S."/>
            <person name="Martin F."/>
            <person name="Nordberg H.P."/>
            <person name="Cantor M.N."/>
            <person name="Hua S.X."/>
        </authorList>
    </citation>
    <scope>NUCLEOTIDE SEQUENCE [LARGE SCALE GENOMIC DNA]</scope>
    <source>
        <strain evidence="1 2">Marx 270</strain>
    </source>
</reference>
<evidence type="ECO:0008006" key="3">
    <source>
        <dbReference type="Google" id="ProtNLM"/>
    </source>
</evidence>
<dbReference type="OrthoDB" id="2612314at2759"/>
<dbReference type="InParanoid" id="A0A0C3PRX6"/>
<dbReference type="EMBL" id="KN831949">
    <property type="protein sequence ID" value="KIO11836.1"/>
    <property type="molecule type" value="Genomic_DNA"/>
</dbReference>
<gene>
    <name evidence="1" type="ORF">M404DRAFT_994500</name>
</gene>
<proteinExistence type="predicted"/>
<accession>A0A0C3PRX6</accession>
<evidence type="ECO:0000313" key="1">
    <source>
        <dbReference type="EMBL" id="KIO11836.1"/>
    </source>
</evidence>
<organism evidence="1 2">
    <name type="scientific">Pisolithus tinctorius Marx 270</name>
    <dbReference type="NCBI Taxonomy" id="870435"/>
    <lineage>
        <taxon>Eukaryota</taxon>
        <taxon>Fungi</taxon>
        <taxon>Dikarya</taxon>
        <taxon>Basidiomycota</taxon>
        <taxon>Agaricomycotina</taxon>
        <taxon>Agaricomycetes</taxon>
        <taxon>Agaricomycetidae</taxon>
        <taxon>Boletales</taxon>
        <taxon>Sclerodermatineae</taxon>
        <taxon>Pisolithaceae</taxon>
        <taxon>Pisolithus</taxon>
    </lineage>
</organism>
<reference evidence="2" key="2">
    <citation type="submission" date="2015-01" db="EMBL/GenBank/DDBJ databases">
        <title>Evolutionary Origins and Diversification of the Mycorrhizal Mutualists.</title>
        <authorList>
            <consortium name="DOE Joint Genome Institute"/>
            <consortium name="Mycorrhizal Genomics Consortium"/>
            <person name="Kohler A."/>
            <person name="Kuo A."/>
            <person name="Nagy L.G."/>
            <person name="Floudas D."/>
            <person name="Copeland A."/>
            <person name="Barry K.W."/>
            <person name="Cichocki N."/>
            <person name="Veneault-Fourrey C."/>
            <person name="LaButti K."/>
            <person name="Lindquist E.A."/>
            <person name="Lipzen A."/>
            <person name="Lundell T."/>
            <person name="Morin E."/>
            <person name="Murat C."/>
            <person name="Riley R."/>
            <person name="Ohm R."/>
            <person name="Sun H."/>
            <person name="Tunlid A."/>
            <person name="Henrissat B."/>
            <person name="Grigoriev I.V."/>
            <person name="Hibbett D.S."/>
            <person name="Martin F."/>
        </authorList>
    </citation>
    <scope>NUCLEOTIDE SEQUENCE [LARGE SCALE GENOMIC DNA]</scope>
    <source>
        <strain evidence="2">Marx 270</strain>
    </source>
</reference>
<dbReference type="AlphaFoldDB" id="A0A0C3PRX6"/>
<evidence type="ECO:0000313" key="2">
    <source>
        <dbReference type="Proteomes" id="UP000054217"/>
    </source>
</evidence>
<dbReference type="STRING" id="870435.A0A0C3PRX6"/>
<name>A0A0C3PRX6_PISTI</name>
<dbReference type="Proteomes" id="UP000054217">
    <property type="component" value="Unassembled WGS sequence"/>
</dbReference>